<dbReference type="PATRIC" id="fig|196627.13.peg.1943"/>
<reference evidence="3" key="1">
    <citation type="journal article" date="2003" name="Appl. Microbiol. Biotechnol.">
        <title>The Corynebacterium glutamicum genome: features and impacts on biotechnological processes.</title>
        <authorList>
            <person name="Ikeda M."/>
            <person name="Nakagawa S."/>
        </authorList>
    </citation>
    <scope>NUCLEOTIDE SEQUENCE [LARGE SCALE GENOMIC DNA]</scope>
    <source>
        <strain evidence="3">ATCC 13032 / DSM 20300 / BCRC 11384 / JCM 1318 / LMG 3730 / NCIMB 10025</strain>
    </source>
</reference>
<dbReference type="BioCyc" id="CORYNE:G18NG-11596-MONOMER"/>
<proteinExistence type="predicted"/>
<evidence type="ECO:0000313" key="3">
    <source>
        <dbReference type="Proteomes" id="UP000000582"/>
    </source>
</evidence>
<evidence type="ECO:0000256" key="1">
    <source>
        <dbReference type="SAM" id="Phobius"/>
    </source>
</evidence>
<name>Q8NP22_CORGL</name>
<keyword evidence="3" id="KW-1185">Reference proteome</keyword>
<keyword evidence="1" id="KW-0812">Transmembrane</keyword>
<keyword evidence="1" id="KW-0472">Membrane</keyword>
<dbReference type="eggNOG" id="ENOG5031QDV">
    <property type="taxonomic scope" value="Bacteria"/>
</dbReference>
<dbReference type="AlphaFoldDB" id="Q8NP22"/>
<dbReference type="KEGG" id="cgl:Cgl2004"/>
<protein>
    <submittedName>
        <fullName evidence="2">Hypothetical membrane protein</fullName>
    </submittedName>
</protein>
<organism evidence="2 3">
    <name type="scientific">Corynebacterium glutamicum (strain ATCC 13032 / DSM 20300 / JCM 1318 / BCRC 11384 / CCUG 27702 / LMG 3730 / NBRC 12168 / NCIMB 10025 / NRRL B-2784 / 534)</name>
    <dbReference type="NCBI Taxonomy" id="196627"/>
    <lineage>
        <taxon>Bacteria</taxon>
        <taxon>Bacillati</taxon>
        <taxon>Actinomycetota</taxon>
        <taxon>Actinomycetes</taxon>
        <taxon>Mycobacteriales</taxon>
        <taxon>Corynebacteriaceae</taxon>
        <taxon>Corynebacterium</taxon>
    </lineage>
</organism>
<dbReference type="OrthoDB" id="4423999at2"/>
<sequence>MNALLASSHLKKRRWFVVAGNLIIPPSPSTRGWKPDYFRRTILMRSFRTAAVAGLTAVALSVGSATVATAEESDQNLSSGFSALSSGGAAAVGEDWDADQPVTGEDIFGEEHERDNENTPAWAKNMYDLTVLGGIASLLGVIVFPAYNYLVYTGVIKG</sequence>
<dbReference type="STRING" id="196627.cg2195"/>
<feature type="transmembrane region" description="Helical" evidence="1">
    <location>
        <begin position="49"/>
        <end position="70"/>
    </location>
</feature>
<keyword evidence="1" id="KW-1133">Transmembrane helix</keyword>
<accession>Q8NP22</accession>
<dbReference type="EMBL" id="BA000036">
    <property type="protein sequence ID" value="BAB99397.1"/>
    <property type="molecule type" value="Genomic_DNA"/>
</dbReference>
<feature type="transmembrane region" description="Helical" evidence="1">
    <location>
        <begin position="129"/>
        <end position="152"/>
    </location>
</feature>
<evidence type="ECO:0000313" key="2">
    <source>
        <dbReference type="EMBL" id="BAB99397.1"/>
    </source>
</evidence>
<dbReference type="HOGENOM" id="CLU_144039_0_0_11"/>
<gene>
    <name evidence="2" type="ordered locus">Cgl2004</name>
</gene>
<dbReference type="Proteomes" id="UP000000582">
    <property type="component" value="Chromosome"/>
</dbReference>